<dbReference type="Proteomes" id="UP001476282">
    <property type="component" value="Unassembled WGS sequence"/>
</dbReference>
<dbReference type="Pfam" id="PF09957">
    <property type="entry name" value="VapB_antitoxin"/>
    <property type="match status" value="1"/>
</dbReference>
<proteinExistence type="predicted"/>
<evidence type="ECO:0000313" key="1">
    <source>
        <dbReference type="EMBL" id="GAA5482279.1"/>
    </source>
</evidence>
<reference evidence="1 2" key="1">
    <citation type="submission" date="2024-02" db="EMBL/GenBank/DDBJ databases">
        <title>Haloferula sargassicola NBRC 104335.</title>
        <authorList>
            <person name="Ichikawa N."/>
            <person name="Katano-Makiyama Y."/>
            <person name="Hidaka K."/>
        </authorList>
    </citation>
    <scope>NUCLEOTIDE SEQUENCE [LARGE SCALE GENOMIC DNA]</scope>
    <source>
        <strain evidence="1 2">NBRC 104335</strain>
    </source>
</reference>
<keyword evidence="2" id="KW-1185">Reference proteome</keyword>
<accession>A0ABP9UQJ7</accession>
<organism evidence="1 2">
    <name type="scientific">Haloferula sargassicola</name>
    <dbReference type="NCBI Taxonomy" id="490096"/>
    <lineage>
        <taxon>Bacteria</taxon>
        <taxon>Pseudomonadati</taxon>
        <taxon>Verrucomicrobiota</taxon>
        <taxon>Verrucomicrobiia</taxon>
        <taxon>Verrucomicrobiales</taxon>
        <taxon>Verrucomicrobiaceae</taxon>
        <taxon>Haloferula</taxon>
    </lineage>
</organism>
<evidence type="ECO:0008006" key="3">
    <source>
        <dbReference type="Google" id="ProtNLM"/>
    </source>
</evidence>
<dbReference type="RefSeq" id="WP_353566425.1">
    <property type="nucleotide sequence ID" value="NZ_BAABRI010000007.1"/>
</dbReference>
<dbReference type="EMBL" id="BAABRI010000007">
    <property type="protein sequence ID" value="GAA5482279.1"/>
    <property type="molecule type" value="Genomic_DNA"/>
</dbReference>
<sequence>MRITVSLDDSEISEVQEITGETQKSKAVAKAVGAFIRQSRAVRFTERAAAGEFDGWFDWQTFEDAERVSLEDAKQMQERFDDRGDR</sequence>
<evidence type="ECO:0000313" key="2">
    <source>
        <dbReference type="Proteomes" id="UP001476282"/>
    </source>
</evidence>
<name>A0ABP9UQJ7_9BACT</name>
<dbReference type="InterPro" id="IPR019239">
    <property type="entry name" value="VapB_antitoxin"/>
</dbReference>
<protein>
    <recommendedName>
        <fullName evidence="3">DUF2191 domain-containing protein</fullName>
    </recommendedName>
</protein>
<gene>
    <name evidence="1" type="ORF">Hsar01_01497</name>
</gene>
<comment type="caution">
    <text evidence="1">The sequence shown here is derived from an EMBL/GenBank/DDBJ whole genome shotgun (WGS) entry which is preliminary data.</text>
</comment>